<dbReference type="Pfam" id="PF02153">
    <property type="entry name" value="PDH_N"/>
    <property type="match status" value="1"/>
</dbReference>
<evidence type="ECO:0000259" key="12">
    <source>
        <dbReference type="PROSITE" id="PS51671"/>
    </source>
</evidence>
<comment type="similarity">
    <text evidence="2">Belongs to the prephenate/arogenate dehydrogenase family.</text>
</comment>
<dbReference type="InterPro" id="IPR046826">
    <property type="entry name" value="PDH_N"/>
</dbReference>
<dbReference type="InterPro" id="IPR002912">
    <property type="entry name" value="ACT_dom"/>
</dbReference>
<keyword evidence="14" id="KW-1185">Reference proteome</keyword>
<evidence type="ECO:0000256" key="8">
    <source>
        <dbReference type="ARBA" id="ARBA00023027"/>
    </source>
</evidence>
<keyword evidence="8" id="KW-0520">NAD</keyword>
<feature type="domain" description="Prephenate/arogenate dehydrogenase" evidence="11">
    <location>
        <begin position="3"/>
        <end position="292"/>
    </location>
</feature>
<dbReference type="Pfam" id="PF20463">
    <property type="entry name" value="PDH_C"/>
    <property type="match status" value="1"/>
</dbReference>
<dbReference type="PANTHER" id="PTHR21363">
    <property type="entry name" value="PREPHENATE DEHYDROGENASE"/>
    <property type="match status" value="1"/>
</dbReference>
<evidence type="ECO:0000259" key="11">
    <source>
        <dbReference type="PROSITE" id="PS51176"/>
    </source>
</evidence>
<evidence type="ECO:0000313" key="14">
    <source>
        <dbReference type="Proteomes" id="UP000288028"/>
    </source>
</evidence>
<dbReference type="GO" id="GO:0070403">
    <property type="term" value="F:NAD+ binding"/>
    <property type="evidence" value="ECO:0007669"/>
    <property type="project" value="InterPro"/>
</dbReference>
<evidence type="ECO:0000256" key="2">
    <source>
        <dbReference type="ARBA" id="ARBA00007964"/>
    </source>
</evidence>
<dbReference type="SUPFAM" id="SSF51735">
    <property type="entry name" value="NAD(P)-binding Rossmann-fold domains"/>
    <property type="match status" value="1"/>
</dbReference>
<dbReference type="Gene3D" id="3.40.50.720">
    <property type="entry name" value="NAD(P)-binding Rossmann-like Domain"/>
    <property type="match status" value="1"/>
</dbReference>
<dbReference type="OrthoDB" id="9802008at2"/>
<evidence type="ECO:0000313" key="13">
    <source>
        <dbReference type="EMBL" id="RSU16309.1"/>
    </source>
</evidence>
<proteinExistence type="inferred from homology"/>
<organism evidence="13 14">
    <name type="scientific">Vagococcus carniphilus</name>
    <dbReference type="NCBI Taxonomy" id="218144"/>
    <lineage>
        <taxon>Bacteria</taxon>
        <taxon>Bacillati</taxon>
        <taxon>Bacillota</taxon>
        <taxon>Bacilli</taxon>
        <taxon>Lactobacillales</taxon>
        <taxon>Enterococcaceae</taxon>
        <taxon>Vagococcus</taxon>
    </lineage>
</organism>
<dbReference type="InterPro" id="IPR046825">
    <property type="entry name" value="PDH_C"/>
</dbReference>
<dbReference type="InterPro" id="IPR045865">
    <property type="entry name" value="ACT-like_dom_sf"/>
</dbReference>
<evidence type="ECO:0000256" key="10">
    <source>
        <dbReference type="ARBA" id="ARBA00049260"/>
    </source>
</evidence>
<evidence type="ECO:0000256" key="6">
    <source>
        <dbReference type="ARBA" id="ARBA00022605"/>
    </source>
</evidence>
<name>A0A430B7L6_9ENTE</name>
<dbReference type="AlphaFoldDB" id="A0A430B7L6"/>
<evidence type="ECO:0000256" key="3">
    <source>
        <dbReference type="ARBA" id="ARBA00012068"/>
    </source>
</evidence>
<evidence type="ECO:0000256" key="5">
    <source>
        <dbReference type="ARBA" id="ARBA00022498"/>
    </source>
</evidence>
<dbReference type="Proteomes" id="UP000288028">
    <property type="component" value="Unassembled WGS sequence"/>
</dbReference>
<dbReference type="GO" id="GO:0006571">
    <property type="term" value="P:tyrosine biosynthetic process"/>
    <property type="evidence" value="ECO:0007669"/>
    <property type="project" value="UniProtKB-UniPathway"/>
</dbReference>
<evidence type="ECO:0000256" key="9">
    <source>
        <dbReference type="ARBA" id="ARBA00023141"/>
    </source>
</evidence>
<dbReference type="InterPro" id="IPR003099">
    <property type="entry name" value="Prephen_DH"/>
</dbReference>
<dbReference type="CDD" id="cd04909">
    <property type="entry name" value="ACT_PDH-BS"/>
    <property type="match status" value="1"/>
</dbReference>
<evidence type="ECO:0000256" key="7">
    <source>
        <dbReference type="ARBA" id="ARBA00023002"/>
    </source>
</evidence>
<dbReference type="FunFam" id="3.40.50.720:FF:000208">
    <property type="entry name" value="Prephenate dehydrogenase"/>
    <property type="match status" value="1"/>
</dbReference>
<evidence type="ECO:0000256" key="1">
    <source>
        <dbReference type="ARBA" id="ARBA00005067"/>
    </source>
</evidence>
<dbReference type="GO" id="GO:0004665">
    <property type="term" value="F:prephenate dehydrogenase (NADP+) activity"/>
    <property type="evidence" value="ECO:0007669"/>
    <property type="project" value="InterPro"/>
</dbReference>
<dbReference type="EMBL" id="NGKB01000002">
    <property type="protein sequence ID" value="RSU16309.1"/>
    <property type="molecule type" value="Genomic_DNA"/>
</dbReference>
<keyword evidence="6" id="KW-0028">Amino-acid biosynthesis</keyword>
<dbReference type="PROSITE" id="PS51671">
    <property type="entry name" value="ACT"/>
    <property type="match status" value="1"/>
</dbReference>
<dbReference type="RefSeq" id="WP_126791364.1">
    <property type="nucleotide sequence ID" value="NZ_CP060720.1"/>
</dbReference>
<dbReference type="FunFam" id="1.10.3660.10:FF:000003">
    <property type="entry name" value="Prephenate dehydrogenase"/>
    <property type="match status" value="1"/>
</dbReference>
<dbReference type="PROSITE" id="PS51176">
    <property type="entry name" value="PDH_ADH"/>
    <property type="match status" value="1"/>
</dbReference>
<comment type="caution">
    <text evidence="13">The sequence shown here is derived from an EMBL/GenBank/DDBJ whole genome shotgun (WGS) entry which is preliminary data.</text>
</comment>
<keyword evidence="5" id="KW-0827">Tyrosine biosynthesis</keyword>
<dbReference type="SUPFAM" id="SSF55021">
    <property type="entry name" value="ACT-like"/>
    <property type="match status" value="1"/>
</dbReference>
<comment type="catalytic activity">
    <reaction evidence="10">
        <text>prephenate + NAD(+) = 3-(4-hydroxyphenyl)pyruvate + CO2 + NADH</text>
        <dbReference type="Rhea" id="RHEA:13869"/>
        <dbReference type="ChEBI" id="CHEBI:16526"/>
        <dbReference type="ChEBI" id="CHEBI:29934"/>
        <dbReference type="ChEBI" id="CHEBI:36242"/>
        <dbReference type="ChEBI" id="CHEBI:57540"/>
        <dbReference type="ChEBI" id="CHEBI:57945"/>
        <dbReference type="EC" id="1.3.1.12"/>
    </reaction>
</comment>
<dbReference type="PANTHER" id="PTHR21363:SF0">
    <property type="entry name" value="PREPHENATE DEHYDROGENASE [NADP(+)]"/>
    <property type="match status" value="1"/>
</dbReference>
<accession>A0A430B7L6</accession>
<dbReference type="InterPro" id="IPR008927">
    <property type="entry name" value="6-PGluconate_DH-like_C_sf"/>
</dbReference>
<reference evidence="13 14" key="1">
    <citation type="submission" date="2017-05" db="EMBL/GenBank/DDBJ databases">
        <title>Vagococcus spp. assemblies.</title>
        <authorList>
            <person name="Gulvik C.A."/>
        </authorList>
    </citation>
    <scope>NUCLEOTIDE SEQUENCE [LARGE SCALE GENOMIC DNA]</scope>
    <source>
        <strain evidence="13 14">SS1714</strain>
    </source>
</reference>
<dbReference type="InterPro" id="IPR050812">
    <property type="entry name" value="Preph/Arog_dehydrog"/>
</dbReference>
<protein>
    <recommendedName>
        <fullName evidence="4">Prephenate dehydrogenase</fullName>
        <ecNumber evidence="3">1.3.1.12</ecNumber>
    </recommendedName>
</protein>
<dbReference type="Pfam" id="PF01842">
    <property type="entry name" value="ACT"/>
    <property type="match status" value="1"/>
</dbReference>
<keyword evidence="9" id="KW-0057">Aromatic amino acid biosynthesis</keyword>
<dbReference type="InterPro" id="IPR036291">
    <property type="entry name" value="NAD(P)-bd_dom_sf"/>
</dbReference>
<dbReference type="SUPFAM" id="SSF48179">
    <property type="entry name" value="6-phosphogluconate dehydrogenase C-terminal domain-like"/>
    <property type="match status" value="1"/>
</dbReference>
<dbReference type="GO" id="GO:0008977">
    <property type="term" value="F:prephenate dehydrogenase (NAD+) activity"/>
    <property type="evidence" value="ECO:0007669"/>
    <property type="project" value="UniProtKB-EC"/>
</dbReference>
<sequence length="367" mass="40770">MKKNILMIGIGLIGSSIALSIKETTKNAIIVGFSHNEKELFGAKSHQIIDKINLNLEKAAQEADVIFLCTPVSVTLKLIQELSTFSLKESVIITDVGSTKVEIMNQAQVLLDKGYTFIGGHPMAGSHKSGFLAGNKDLFENAYYILVPTGNEMNEQMTCLTDLLTGTRAKIVILDAYEHDQITGILSHMPHIIAAQLVQQADDLMVQNPISKKLAAGGFRDITRIASSDPKMWTDISKSNAVILEKEIDNWLVKLSDFKDILKSDKEVEIFNFFERSKKVRDEIPVHKEGTIPGFHDLYINVPDYPGAIAEVTAILAKVNISLINIKIMETRDDIFGILRISFKNEKDLFLAKEAVAKHTPYESVIN</sequence>
<gene>
    <name evidence="13" type="ORF">CBF28_01925</name>
</gene>
<keyword evidence="7" id="KW-0560">Oxidoreductase</keyword>
<dbReference type="EC" id="1.3.1.12" evidence="3"/>
<evidence type="ECO:0000256" key="4">
    <source>
        <dbReference type="ARBA" id="ARBA00016891"/>
    </source>
</evidence>
<dbReference type="NCBIfam" id="NF005107">
    <property type="entry name" value="PRK06545.1-5"/>
    <property type="match status" value="1"/>
</dbReference>
<dbReference type="UniPathway" id="UPA00122">
    <property type="reaction ID" value="UER00961"/>
</dbReference>
<dbReference type="Gene3D" id="1.10.3660.10">
    <property type="entry name" value="6-phosphogluconate dehydrogenase C-terminal like domain"/>
    <property type="match status" value="1"/>
</dbReference>
<dbReference type="GeneID" id="95580602"/>
<comment type="pathway">
    <text evidence="1">Amino-acid biosynthesis; L-tyrosine biosynthesis; (4-hydroxyphenyl)pyruvate from prephenate (NAD(+) route): step 1/1.</text>
</comment>
<feature type="domain" description="ACT" evidence="12">
    <location>
        <begin position="297"/>
        <end position="367"/>
    </location>
</feature>